<keyword evidence="2" id="KW-0732">Signal</keyword>
<evidence type="ECO:0000256" key="2">
    <source>
        <dbReference type="SAM" id="SignalP"/>
    </source>
</evidence>
<reference evidence="3" key="1">
    <citation type="submission" date="2018-01" db="EMBL/GenBank/DDBJ databases">
        <title>An insight into the sialome of Amazonian anophelines.</title>
        <authorList>
            <person name="Ribeiro J.M."/>
            <person name="Scarpassa V."/>
            <person name="Calvo E."/>
        </authorList>
    </citation>
    <scope>NUCLEOTIDE SEQUENCE</scope>
</reference>
<keyword evidence="1" id="KW-0812">Transmembrane</keyword>
<sequence length="100" mass="11109">MHVLFVLALVCLFVSFVTLAACPFPPPPLGYPGSRIRSGHRHHPSITFRPSRTTNKHTRITPSYHVMLGTYSLSLTHSLAFCSVFFVMLSMSPPPTSTHD</sequence>
<keyword evidence="1" id="KW-1133">Transmembrane helix</keyword>
<name>A0A2M4DKI2_ANODA</name>
<dbReference type="AlphaFoldDB" id="A0A2M4DKI2"/>
<feature type="signal peptide" evidence="2">
    <location>
        <begin position="1"/>
        <end position="20"/>
    </location>
</feature>
<evidence type="ECO:0000256" key="1">
    <source>
        <dbReference type="SAM" id="Phobius"/>
    </source>
</evidence>
<proteinExistence type="predicted"/>
<organism evidence="3">
    <name type="scientific">Anopheles darlingi</name>
    <name type="common">Mosquito</name>
    <dbReference type="NCBI Taxonomy" id="43151"/>
    <lineage>
        <taxon>Eukaryota</taxon>
        <taxon>Metazoa</taxon>
        <taxon>Ecdysozoa</taxon>
        <taxon>Arthropoda</taxon>
        <taxon>Hexapoda</taxon>
        <taxon>Insecta</taxon>
        <taxon>Pterygota</taxon>
        <taxon>Neoptera</taxon>
        <taxon>Endopterygota</taxon>
        <taxon>Diptera</taxon>
        <taxon>Nematocera</taxon>
        <taxon>Culicoidea</taxon>
        <taxon>Culicidae</taxon>
        <taxon>Anophelinae</taxon>
        <taxon>Anopheles</taxon>
    </lineage>
</organism>
<accession>A0A2M4DKI2</accession>
<feature type="chain" id="PRO_5014908615" description="Secreted protein" evidence="2">
    <location>
        <begin position="21"/>
        <end position="100"/>
    </location>
</feature>
<feature type="transmembrane region" description="Helical" evidence="1">
    <location>
        <begin position="68"/>
        <end position="89"/>
    </location>
</feature>
<evidence type="ECO:0000313" key="3">
    <source>
        <dbReference type="EMBL" id="MBW78044.1"/>
    </source>
</evidence>
<dbReference type="EMBL" id="GGFL01013866">
    <property type="protein sequence ID" value="MBW78044.1"/>
    <property type="molecule type" value="Transcribed_RNA"/>
</dbReference>
<keyword evidence="1" id="KW-0472">Membrane</keyword>
<evidence type="ECO:0008006" key="4">
    <source>
        <dbReference type="Google" id="ProtNLM"/>
    </source>
</evidence>
<protein>
    <recommendedName>
        <fullName evidence="4">Secreted protein</fullName>
    </recommendedName>
</protein>